<feature type="transmembrane region" description="Helical" evidence="1">
    <location>
        <begin position="545"/>
        <end position="563"/>
    </location>
</feature>
<name>A0A4R7PG27_9GAMM</name>
<comment type="caution">
    <text evidence="3">The sequence shown here is derived from an EMBL/GenBank/DDBJ whole genome shotgun (WGS) entry which is preliminary data.</text>
</comment>
<feature type="transmembrane region" description="Helical" evidence="1">
    <location>
        <begin position="734"/>
        <end position="754"/>
    </location>
</feature>
<feature type="transmembrane region" description="Helical" evidence="1">
    <location>
        <begin position="476"/>
        <end position="502"/>
    </location>
</feature>
<proteinExistence type="predicted"/>
<evidence type="ECO:0000313" key="4">
    <source>
        <dbReference type="Proteomes" id="UP000295341"/>
    </source>
</evidence>
<sequence>MNVRLLALALAATLVSAMAVAGPLPSRDVPEPLKPWIPWVLQGQEARFCPPVHDNGGQRLCLWPSQLALDLTAEGGKFEMRATTLAPGWVSLPGDGPRWPQDVSVDGRSAAVLDRQGFPALWLEPGQHQVQGRFSWAALPESLRVPPDSGLVDLKLNGRALSHPQRDEQQQLWLGRRAATADAQAERLNLRVFRLIDDDIPLTVTTQIEIDVGGDVREETIGPVMLPGLVPLSIAGDLPARLEDDGRLRVQLRPGLWRLTVVARSTAPVTQLTAAPAHEQWAEQEIWSLQAHHELRVIEPSGVAPTDPRQVGVPAEWQGLPAFLVEPAGTLKLTETQRGSPDLTPDELQLNRQLWLDFDGDGFTVQDQLSGRLARTWRLEAQNPISLGRVQVDNEPQLITKHGEGTGVEVRHGALNLSADSRIEDGARTIPAGGWNTDLQGIQTTLHLPPAWRLIAAPGVDNVPDTWLSRWSLLDLFLVLIASIAALRLFGRTTAALTLLTLALTWHEPGAPRWAWLNLVAAIALLRALPASFDGTGRLRKLLFGYQWIAAGILALIALPFAVQQARISLYPQLENEYGFASYDAYNNVGAGGMANQEASQDMQEAYAVAEQAMPAAAPMMEAPPPEPEYSARAAGKALMSKSANAVYNVSQASIQKLDPNVLTQTGPGLPGWTWRQATLSWSGPVTADQTFRLWLMPPFLTRTFGWLSIALIALLALRWLQITPRLPRLPGRAATRAAMLFAIAAAGGTGLLMPTPAPAQDNIAPSPMMPPLPPTPPVLDELRNRLTAPPDCLPSCASWSRMQVAVAAGERLVVRLVAEAAVDTALPLPVPPLAAGQSRVWQPQSVLLDERNADLLRDSAGVLWLRVPQGRHSIVVSGDLTGFGQLQLPTSLAPKQASVEAPGWLVTGIDAQGRPGSVVDLIRERREEETAGAVPADGGTQQLPPLLRLTRTLQLGLVWGAESTLSRFGNAQGASIVNLPALPGETVTGESVRVVGGKIQASFAPGQTQVSWSSRLAIVSDLKLKASDATDLVETWRFDVSPLWHVDFDGLAAVSNQEGDWRLATFRPWPGEEVGAHVVRPAAVQGQVMTLDSATLTVQPGARATDYTFALSMRASQGGQHVIKLPAGLSLQGLEIDGQAQPARLEGDRVILPLRPGAQAISLSLRADEGLKTFTSTAALEPGTPGVNARINVQLPGDQWVLLVGGPALGPAVLFWGVLAVMLVVAVALGKVGLTPLKGLQWALLMIGLSQINILGAAVVAGWLFALALRPRVPESWSAGRFNFMQVVLALWTLIALSTLAGAVAQGLLGTPDMQIAGNGSSAQDLRWYQDRFDTAMPGAWVLSISIWFYRGLMLIWALWLANSLLNWLRWGWDQYSSGGLWRKKPVVVVPVAQPAESTIAPGGGPAS</sequence>
<evidence type="ECO:0000313" key="3">
    <source>
        <dbReference type="EMBL" id="TDU32350.1"/>
    </source>
</evidence>
<feature type="transmembrane region" description="Helical" evidence="1">
    <location>
        <begin position="1243"/>
        <end position="1267"/>
    </location>
</feature>
<dbReference type="EMBL" id="SOBT01000008">
    <property type="protein sequence ID" value="TDU32350.1"/>
    <property type="molecule type" value="Genomic_DNA"/>
</dbReference>
<organism evidence="3 4">
    <name type="scientific">Panacagrimonas perspica</name>
    <dbReference type="NCBI Taxonomy" id="381431"/>
    <lineage>
        <taxon>Bacteria</taxon>
        <taxon>Pseudomonadati</taxon>
        <taxon>Pseudomonadota</taxon>
        <taxon>Gammaproteobacteria</taxon>
        <taxon>Nevskiales</taxon>
        <taxon>Nevskiaceae</taxon>
        <taxon>Panacagrimonas</taxon>
    </lineage>
</organism>
<dbReference type="OrthoDB" id="220327at2"/>
<gene>
    <name evidence="3" type="ORF">DFR24_1744</name>
</gene>
<feature type="transmembrane region" description="Helical" evidence="1">
    <location>
        <begin position="1201"/>
        <end position="1231"/>
    </location>
</feature>
<feature type="chain" id="PRO_5020190903" evidence="2">
    <location>
        <begin position="22"/>
        <end position="1409"/>
    </location>
</feature>
<feature type="transmembrane region" description="Helical" evidence="1">
    <location>
        <begin position="1288"/>
        <end position="1310"/>
    </location>
</feature>
<reference evidence="3 4" key="1">
    <citation type="submission" date="2019-03" db="EMBL/GenBank/DDBJ databases">
        <title>Genomic Encyclopedia of Type Strains, Phase IV (KMG-IV): sequencing the most valuable type-strain genomes for metagenomic binning, comparative biology and taxonomic classification.</title>
        <authorList>
            <person name="Goeker M."/>
        </authorList>
    </citation>
    <scope>NUCLEOTIDE SEQUENCE [LARGE SCALE GENOMIC DNA]</scope>
    <source>
        <strain evidence="3 4">DSM 26377</strain>
    </source>
</reference>
<protein>
    <submittedName>
        <fullName evidence="3">Uncharacterized protein</fullName>
    </submittedName>
</protein>
<keyword evidence="1" id="KW-1133">Transmembrane helix</keyword>
<dbReference type="RefSeq" id="WP_133880857.1">
    <property type="nucleotide sequence ID" value="NZ_MWIN01000001.1"/>
</dbReference>
<keyword evidence="1" id="KW-0812">Transmembrane</keyword>
<keyword evidence="2" id="KW-0732">Signal</keyword>
<feature type="transmembrane region" description="Helical" evidence="1">
    <location>
        <begin position="1341"/>
        <end position="1363"/>
    </location>
</feature>
<keyword evidence="1" id="KW-0472">Membrane</keyword>
<evidence type="ECO:0000256" key="2">
    <source>
        <dbReference type="SAM" id="SignalP"/>
    </source>
</evidence>
<feature type="signal peptide" evidence="2">
    <location>
        <begin position="1"/>
        <end position="21"/>
    </location>
</feature>
<accession>A0A4R7PG27</accession>
<keyword evidence="4" id="KW-1185">Reference proteome</keyword>
<dbReference type="Proteomes" id="UP000295341">
    <property type="component" value="Unassembled WGS sequence"/>
</dbReference>
<feature type="transmembrane region" description="Helical" evidence="1">
    <location>
        <begin position="700"/>
        <end position="722"/>
    </location>
</feature>
<evidence type="ECO:0000256" key="1">
    <source>
        <dbReference type="SAM" id="Phobius"/>
    </source>
</evidence>